<dbReference type="RefSeq" id="WP_249298255.1">
    <property type="nucleotide sequence ID" value="NZ_JACRSX010000015.1"/>
</dbReference>
<organism evidence="9 10">
    <name type="scientific">Jutongia huaianensis</name>
    <dbReference type="NCBI Taxonomy" id="2763668"/>
    <lineage>
        <taxon>Bacteria</taxon>
        <taxon>Bacillati</taxon>
        <taxon>Bacillota</taxon>
        <taxon>Clostridia</taxon>
        <taxon>Lachnospirales</taxon>
        <taxon>Lachnospiraceae</taxon>
        <taxon>Jutongia</taxon>
    </lineage>
</organism>
<reference evidence="9 10" key="1">
    <citation type="submission" date="2020-08" db="EMBL/GenBank/DDBJ databases">
        <title>Genome public.</title>
        <authorList>
            <person name="Liu C."/>
            <person name="Sun Q."/>
        </authorList>
    </citation>
    <scope>NUCLEOTIDE SEQUENCE [LARGE SCALE GENOMIC DNA]</scope>
    <source>
        <strain evidence="9 10">NSJ-37</strain>
    </source>
</reference>
<accession>A0ABR7N3X9</accession>
<gene>
    <name evidence="9" type="ORF">H8704_10625</name>
</gene>
<dbReference type="PANTHER" id="PTHR34982">
    <property type="entry name" value="YOP PROTEINS TRANSLOCATION PROTEIN L"/>
    <property type="match status" value="1"/>
</dbReference>
<feature type="compositionally biased region" description="Basic and acidic residues" evidence="7">
    <location>
        <begin position="101"/>
        <end position="117"/>
    </location>
</feature>
<evidence type="ECO:0000256" key="4">
    <source>
        <dbReference type="ARBA" id="ARBA00022795"/>
    </source>
</evidence>
<keyword evidence="5" id="KW-0653">Protein transport</keyword>
<evidence type="ECO:0000256" key="7">
    <source>
        <dbReference type="SAM" id="MobiDB-lite"/>
    </source>
</evidence>
<name>A0ABR7N3X9_9FIRM</name>
<keyword evidence="6" id="KW-1006">Bacterial flagellum protein export</keyword>
<keyword evidence="3" id="KW-0813">Transport</keyword>
<dbReference type="PANTHER" id="PTHR34982:SF1">
    <property type="entry name" value="FLAGELLAR ASSEMBLY PROTEIN FLIH"/>
    <property type="match status" value="1"/>
</dbReference>
<proteinExistence type="inferred from homology"/>
<evidence type="ECO:0000256" key="6">
    <source>
        <dbReference type="ARBA" id="ARBA00023225"/>
    </source>
</evidence>
<keyword evidence="10" id="KW-1185">Reference proteome</keyword>
<dbReference type="Proteomes" id="UP000606193">
    <property type="component" value="Unassembled WGS sequence"/>
</dbReference>
<dbReference type="SUPFAM" id="SSF160527">
    <property type="entry name" value="V-type ATPase subunit E-like"/>
    <property type="match status" value="1"/>
</dbReference>
<evidence type="ECO:0000256" key="3">
    <source>
        <dbReference type="ARBA" id="ARBA00022448"/>
    </source>
</evidence>
<protein>
    <recommendedName>
        <fullName evidence="8">Flagellar assembly protein FliH/Type III secretion system HrpE domain-containing protein</fullName>
    </recommendedName>
</protein>
<dbReference type="InterPro" id="IPR051472">
    <property type="entry name" value="T3SS_Stator/FliH"/>
</dbReference>
<comment type="similarity">
    <text evidence="2">Belongs to the FliH family.</text>
</comment>
<dbReference type="InterPro" id="IPR018035">
    <property type="entry name" value="Flagellar_FliH/T3SS_HrpE"/>
</dbReference>
<evidence type="ECO:0000256" key="2">
    <source>
        <dbReference type="ARBA" id="ARBA00006602"/>
    </source>
</evidence>
<dbReference type="EMBL" id="JACRSX010000015">
    <property type="protein sequence ID" value="MBC8563075.1"/>
    <property type="molecule type" value="Genomic_DNA"/>
</dbReference>
<comment type="caution">
    <text evidence="9">The sequence shown here is derived from an EMBL/GenBank/DDBJ whole genome shotgun (WGS) entry which is preliminary data.</text>
</comment>
<evidence type="ECO:0000259" key="8">
    <source>
        <dbReference type="Pfam" id="PF02108"/>
    </source>
</evidence>
<dbReference type="Pfam" id="PF02108">
    <property type="entry name" value="FliH"/>
    <property type="match status" value="1"/>
</dbReference>
<evidence type="ECO:0000256" key="5">
    <source>
        <dbReference type="ARBA" id="ARBA00022927"/>
    </source>
</evidence>
<feature type="domain" description="Flagellar assembly protein FliH/Type III secretion system HrpE" evidence="8">
    <location>
        <begin position="131"/>
        <end position="259"/>
    </location>
</feature>
<feature type="region of interest" description="Disordered" evidence="7">
    <location>
        <begin position="101"/>
        <end position="124"/>
    </location>
</feature>
<evidence type="ECO:0000313" key="10">
    <source>
        <dbReference type="Proteomes" id="UP000606193"/>
    </source>
</evidence>
<evidence type="ECO:0000313" key="9">
    <source>
        <dbReference type="EMBL" id="MBC8563075.1"/>
    </source>
</evidence>
<sequence length="270" mass="31228">MSNLIKSVYFQMDQDDTRVIDSDHQMVQFVPQLLQREQVSSEPDTESREEGFQGGMNVLNMDDVRREEREKMQKETSQEREELLAEAHKEAQKIVQKAQEEASQIREQAQEEGRNEGFEQGQAQAKERLQEAALKLQKQMEQERQVLKEQEEALEPKYAEIMAALIEKITGVLCSDKKDVIVYLIHQALNQLEKTKSVNLRVSKADVLRVSANKKELKKCVSEGVEFDITEDDSLKENQCIIETDQRIIDCSLDVQLQNLKDQIKMLTIM</sequence>
<evidence type="ECO:0000256" key="1">
    <source>
        <dbReference type="ARBA" id="ARBA00003041"/>
    </source>
</evidence>
<comment type="function">
    <text evidence="1">Needed for flagellar regrowth and assembly.</text>
</comment>
<keyword evidence="4" id="KW-1005">Bacterial flagellum biogenesis</keyword>